<dbReference type="AlphaFoldDB" id="A0A1J4UAL4"/>
<dbReference type="InterPro" id="IPR051454">
    <property type="entry name" value="RNA/ubiquinone_mod_enzymes"/>
</dbReference>
<evidence type="ECO:0000259" key="4">
    <source>
        <dbReference type="Pfam" id="PF16325"/>
    </source>
</evidence>
<dbReference type="PANTHER" id="PTHR30217:SF6">
    <property type="entry name" value="TRNA HYDROXYLATION PROTEIN P"/>
    <property type="match status" value="1"/>
</dbReference>
<keyword evidence="2" id="KW-0378">Hydrolase</keyword>
<evidence type="ECO:0000256" key="2">
    <source>
        <dbReference type="ARBA" id="ARBA00022801"/>
    </source>
</evidence>
<dbReference type="Pfam" id="PF01136">
    <property type="entry name" value="Peptidase_U32"/>
    <property type="match status" value="1"/>
</dbReference>
<evidence type="ECO:0000256" key="1">
    <source>
        <dbReference type="ARBA" id="ARBA00022670"/>
    </source>
</evidence>
<dbReference type="GO" id="GO:0006508">
    <property type="term" value="P:proteolysis"/>
    <property type="evidence" value="ECO:0007669"/>
    <property type="project" value="UniProtKB-KW"/>
</dbReference>
<dbReference type="EMBL" id="MNVC01000007">
    <property type="protein sequence ID" value="OIO20313.1"/>
    <property type="molecule type" value="Genomic_DNA"/>
</dbReference>
<name>A0A1J4UAL4_9BACT</name>
<proteinExistence type="inferred from homology"/>
<evidence type="ECO:0000313" key="6">
    <source>
        <dbReference type="Proteomes" id="UP000181941"/>
    </source>
</evidence>
<dbReference type="STRING" id="1805238.AUJ23_00600"/>
<comment type="caution">
    <text evidence="5">The sequence shown here is derived from an EMBL/GenBank/DDBJ whole genome shotgun (WGS) entry which is preliminary data.</text>
</comment>
<dbReference type="Proteomes" id="UP000181941">
    <property type="component" value="Unassembled WGS sequence"/>
</dbReference>
<protein>
    <recommendedName>
        <fullName evidence="4">Peptidase family U32 C-terminal domain-containing protein</fullName>
    </recommendedName>
</protein>
<evidence type="ECO:0000313" key="5">
    <source>
        <dbReference type="EMBL" id="OIO20313.1"/>
    </source>
</evidence>
<dbReference type="Pfam" id="PF16325">
    <property type="entry name" value="Peptidase_U32_C"/>
    <property type="match status" value="1"/>
</dbReference>
<dbReference type="PROSITE" id="PS01276">
    <property type="entry name" value="PEPTIDASE_U32"/>
    <property type="match status" value="1"/>
</dbReference>
<evidence type="ECO:0000256" key="3">
    <source>
        <dbReference type="ARBA" id="ARBA00038374"/>
    </source>
</evidence>
<reference evidence="5 6" key="1">
    <citation type="journal article" date="2016" name="Environ. Microbiol.">
        <title>Genomic resolution of a cold subsurface aquifer community provides metabolic insights for novel microbes adapted to high CO concentrations.</title>
        <authorList>
            <person name="Probst A.J."/>
            <person name="Castelle C.J."/>
            <person name="Singh A."/>
            <person name="Brown C.T."/>
            <person name="Anantharaman K."/>
            <person name="Sharon I."/>
            <person name="Hug L.A."/>
            <person name="Burstein D."/>
            <person name="Emerson J.B."/>
            <person name="Thomas B.C."/>
            <person name="Banfield J.F."/>
        </authorList>
    </citation>
    <scope>NUCLEOTIDE SEQUENCE [LARGE SCALE GENOMIC DNA]</scope>
    <source>
        <strain evidence="5">CG1_02_32_51</strain>
    </source>
</reference>
<gene>
    <name evidence="5" type="ORF">AUJ23_00600</name>
</gene>
<accession>A0A1J4UAL4</accession>
<organism evidence="5 6">
    <name type="scientific">Candidatus Magasanikbacteria bacterium CG1_02_32_51</name>
    <dbReference type="NCBI Taxonomy" id="1805238"/>
    <lineage>
        <taxon>Bacteria</taxon>
        <taxon>Candidatus Magasanikiibacteriota</taxon>
    </lineage>
</organism>
<keyword evidence="1" id="KW-0645">Protease</keyword>
<dbReference type="PANTHER" id="PTHR30217">
    <property type="entry name" value="PEPTIDASE U32 FAMILY"/>
    <property type="match status" value="1"/>
</dbReference>
<dbReference type="GO" id="GO:0008233">
    <property type="term" value="F:peptidase activity"/>
    <property type="evidence" value="ECO:0007669"/>
    <property type="project" value="UniProtKB-KW"/>
</dbReference>
<dbReference type="InterPro" id="IPR001539">
    <property type="entry name" value="Peptidase_U32"/>
</dbReference>
<feature type="domain" description="Peptidase family U32 C-terminal" evidence="4">
    <location>
        <begin position="342"/>
        <end position="406"/>
    </location>
</feature>
<sequence>MSKKKLELLAPAGSPEKMRYAFAYGADAVYMGIPDFSMRVRVNTFTSADVKKSIEYAHSINKKIYVTVNIVAHNDHLKRLPPYLKKLNEWKPDALIVSDPGVMGMVKKYAPNLAIHLSTQANATNAETVKFWHNQGLERVVLGREVTLEEIKEIHKAVPKCEIEYFIHGAMCMSYSGRCMLSAHLAGRSANLGDCVQPCRWKYDLNSIKFIETSMEDPLKKEKEMDVEEDINGTYIFNSKDMCFIEYLPELFEAGVVSYKIEGRAKSPAYLSSVVKAYRMAFDYLLKDGKDDDLKSKKRKLKTIKKNILDKLVHRGYTTGFLFGRDNVEQNTSNSHQGTEETYVGEVLACEKTNKKYKITMRAHNALRLGDKVRIMQPFEPDLSLTIKKLYNEDGEELESAHGGTDKNTIFYSTKAIKEFGILFLNNK</sequence>
<comment type="similarity">
    <text evidence="3">Belongs to the peptidase U32 family.</text>
</comment>
<dbReference type="InterPro" id="IPR032525">
    <property type="entry name" value="Peptidase_U32_C"/>
</dbReference>
<dbReference type="Gene3D" id="2.40.30.10">
    <property type="entry name" value="Translation factors"/>
    <property type="match status" value="1"/>
</dbReference>